<dbReference type="GO" id="GO:0003677">
    <property type="term" value="F:DNA binding"/>
    <property type="evidence" value="ECO:0007669"/>
    <property type="project" value="InterPro"/>
</dbReference>
<dbReference type="InterPro" id="IPR012337">
    <property type="entry name" value="RNaseH-like_sf"/>
</dbReference>
<dbReference type="InterPro" id="IPR035019">
    <property type="entry name" value="Spt6_SH2_N"/>
</dbReference>
<keyword evidence="14" id="KW-1185">Reference proteome</keyword>
<dbReference type="Pfam" id="PF22706">
    <property type="entry name" value="Tex_central_region"/>
    <property type="match status" value="1"/>
</dbReference>
<dbReference type="InterPro" id="IPR023323">
    <property type="entry name" value="Tex-like_dom_sf"/>
</dbReference>
<feature type="compositionally biased region" description="Acidic residues" evidence="11">
    <location>
        <begin position="41"/>
        <end position="54"/>
    </location>
</feature>
<feature type="compositionally biased region" description="Basic and acidic residues" evidence="11">
    <location>
        <begin position="177"/>
        <end position="191"/>
    </location>
</feature>
<dbReference type="Gene3D" id="1.10.150.850">
    <property type="entry name" value="Spt6, helix-hairpin-helix domain"/>
    <property type="match status" value="1"/>
</dbReference>
<dbReference type="Pfam" id="PF21710">
    <property type="entry name" value="Spt6_S1"/>
    <property type="match status" value="1"/>
</dbReference>
<dbReference type="FunFam" id="1.10.150.850:FF:000001">
    <property type="entry name" value="Transcription elongation factor spt6"/>
    <property type="match status" value="1"/>
</dbReference>
<dbReference type="GO" id="GO:0005694">
    <property type="term" value="C:chromosome"/>
    <property type="evidence" value="ECO:0007669"/>
    <property type="project" value="UniProtKB-SubCell"/>
</dbReference>
<dbReference type="Proteomes" id="UP000807342">
    <property type="component" value="Unassembled WGS sequence"/>
</dbReference>
<dbReference type="SUPFAM" id="SSF47781">
    <property type="entry name" value="RuvA domain 2-like"/>
    <property type="match status" value="2"/>
</dbReference>
<proteinExistence type="inferred from homology"/>
<dbReference type="Gene3D" id="3.30.505.10">
    <property type="entry name" value="SH2 domain"/>
    <property type="match status" value="2"/>
</dbReference>
<evidence type="ECO:0000256" key="9">
    <source>
        <dbReference type="ARBA" id="ARBA00093389"/>
    </source>
</evidence>
<gene>
    <name evidence="13" type="ORF">P691DRAFT_655679</name>
</gene>
<dbReference type="InterPro" id="IPR028088">
    <property type="entry name" value="Spt6_HTH_DNA-bd_dom"/>
</dbReference>
<feature type="compositionally biased region" description="Basic residues" evidence="11">
    <location>
        <begin position="94"/>
        <end position="104"/>
    </location>
</feature>
<dbReference type="Pfam" id="PF14632">
    <property type="entry name" value="SPT6_acidic"/>
    <property type="match status" value="1"/>
</dbReference>
<organism evidence="13 14">
    <name type="scientific">Macrolepiota fuliginosa MF-IS2</name>
    <dbReference type="NCBI Taxonomy" id="1400762"/>
    <lineage>
        <taxon>Eukaryota</taxon>
        <taxon>Fungi</taxon>
        <taxon>Dikarya</taxon>
        <taxon>Basidiomycota</taxon>
        <taxon>Agaricomycotina</taxon>
        <taxon>Agaricomycetes</taxon>
        <taxon>Agaricomycetidae</taxon>
        <taxon>Agaricales</taxon>
        <taxon>Agaricineae</taxon>
        <taxon>Agaricaceae</taxon>
        <taxon>Macrolepiota</taxon>
    </lineage>
</organism>
<keyword evidence="8 10" id="KW-0539">Nucleus</keyword>
<feature type="compositionally biased region" description="Acidic residues" evidence="11">
    <location>
        <begin position="123"/>
        <end position="132"/>
    </location>
</feature>
<dbReference type="Gene3D" id="3.30.420.140">
    <property type="entry name" value="YqgF/RNase H-like domain"/>
    <property type="match status" value="1"/>
</dbReference>
<evidence type="ECO:0000256" key="4">
    <source>
        <dbReference type="ARBA" id="ARBA00020248"/>
    </source>
</evidence>
<dbReference type="Pfam" id="PF14641">
    <property type="entry name" value="HTH_44"/>
    <property type="match status" value="1"/>
</dbReference>
<protein>
    <recommendedName>
        <fullName evidence="4 10">Transcription elongation factor Spt6</fullName>
    </recommendedName>
</protein>
<dbReference type="InterPro" id="IPR036860">
    <property type="entry name" value="SH2_dom_sf"/>
</dbReference>
<sequence length="1412" mass="162819">MQGSGQEEGDGDEIMPNATDDSSEEGEDDEEEALRIREGFIVDEDEDEEEDEEEERRRRRKKRKKHHRRREEEDEELEEDDLELLAENTGGTFKKNRLTRLRRGRVSESPPATSSRRRNVVESSDEDLDNDDNLPQVQDIQKIWDDERGRDDEEEYGDMDLDDFIEYDEEGGGAMDEASRAERRREQQELQRRKRAFGSRPELAGIDANAWDEIHDVFGDGHDYDWALVGEDEMEQEEERYRPDTKYQDVFEPSEIRKRMLTDDDDLIRVQDIPERMQLAVSSLSGNTILSTHTAMTEVDLDGAAMWVTQRISTRKNREYFSADGQFQHLKGALVMAVTFALRYLFVEEFEVPHIWSHKRDYLCHFDISDIRTRKELLSLTELWRIYALGQKYRSLLERKKALSTLHERLQVHDEFYEKEILPKVDSVELVADATEWLLLKYKEKKNDGIDSRSHEEEESDIKKPKMPSRISAYEVAKKSIVSKLAEGFGLKSYEVVANFMASERVHFVQDQELNPTTFAEQFADPDPVKTQTPAELLRRARLILSTELGKDPLLRDYIRRLFREEAQITVEPTERGIVKIDQNHPYNNFKYLLRKPIRDMLEIAQFLHILAAEAEHLVTISIFLPNEPKADLEQKLNNAFSSDNFSEAARAWNVERSHIVQDVIEQHLIPLGAKWVREYLREEVEDFLAQSCAVKLRKRINAAPYITPGMKPGDTSSVLAVSWGKGDPQKDAISMVFLDEAGRMREHTKIDNLYDEDNLDEFIDLLKRRKPDVIVIGGFSMATLKLKQRVREVLDGRHTQATGNESGRATEHFGIPVTYVHDDVARIYQHSNRAAEEFSGLSSNAKYCIGLARYAQSPLNEFAALGRDITAITFEEDDQHLVPVEKLLMVFERALVDVTNKVGVDINRAVTDSYYQHLLPFICGLGPRKAQALVKKIGALGGTLINRDQFIKGSLLTTKIFLNASAFLRIAREDNEMRSFKNRRDDDDAPDPLDDTRIHPEDYELARKMATDALELDEEDIHDEHPSHVVTLIMNDPDNEKKLVELNLDEFAISLYQANYDQKRHTLNVIRDELLKPYAEQRDPFLLPQDMEIVTMLSGETERTLRHGLMVSAVVYRTARHLALVRLDSGVEGIINSKTLSDGNVQIESFIRKGQTVSGIIIHRTMQLDQDMFSVELSCQRQLLEERDDEIRKVRPDIYYDTVREAKDKEMLNRKKRAETDRSRRVIKHPNFHNFKASQTETFLEKQQRGDVVIRPSSKGIDHLAVTWKVDDKLYQHIDVTDSNADPTGQTTGQLIVDAQHTYADLDELIVNHVQAMARRVEELMAHEKFKQGPEDELHLFLKNSLAANPAKSMYGFTLNRKRPGHFNLCFLANKNSTVQTWPVRVAPEAYYLFDAAAVGVPELCDAFKVR</sequence>
<keyword evidence="6" id="KW-0727">SH2 domain</keyword>
<feature type="compositionally biased region" description="Basic residues" evidence="11">
    <location>
        <begin position="57"/>
        <end position="69"/>
    </location>
</feature>
<dbReference type="SMART" id="SM00252">
    <property type="entry name" value="SH2"/>
    <property type="match status" value="1"/>
</dbReference>
<evidence type="ECO:0000313" key="14">
    <source>
        <dbReference type="Proteomes" id="UP000807342"/>
    </source>
</evidence>
<evidence type="ECO:0000259" key="12">
    <source>
        <dbReference type="PROSITE" id="PS50126"/>
    </source>
</evidence>
<dbReference type="InterPro" id="IPR041692">
    <property type="entry name" value="HHH_9"/>
</dbReference>
<dbReference type="EMBL" id="MU151053">
    <property type="protein sequence ID" value="KAF9454548.1"/>
    <property type="molecule type" value="Genomic_DNA"/>
</dbReference>
<dbReference type="Gene3D" id="1.10.3500.10">
    <property type="entry name" value="Tex N-terminal region-like"/>
    <property type="match status" value="1"/>
</dbReference>
<dbReference type="SUPFAM" id="SSF55550">
    <property type="entry name" value="SH2 domain"/>
    <property type="match status" value="1"/>
</dbReference>
<feature type="region of interest" description="Disordered" evidence="11">
    <location>
        <begin position="1"/>
        <end position="197"/>
    </location>
</feature>
<dbReference type="InterPro" id="IPR000980">
    <property type="entry name" value="SH2"/>
</dbReference>
<dbReference type="Pfam" id="PF14633">
    <property type="entry name" value="SH2_2"/>
    <property type="match status" value="1"/>
</dbReference>
<dbReference type="GO" id="GO:0042393">
    <property type="term" value="F:histone binding"/>
    <property type="evidence" value="ECO:0007669"/>
    <property type="project" value="TreeGrafter"/>
</dbReference>
<name>A0A9P5XNC0_9AGAR</name>
<dbReference type="InterPro" id="IPR042066">
    <property type="entry name" value="Spt6_death-like"/>
</dbReference>
<dbReference type="InterPro" id="IPR028083">
    <property type="entry name" value="Spt6_acidic_N_dom"/>
</dbReference>
<dbReference type="Pfam" id="PF14635">
    <property type="entry name" value="HHH_7"/>
    <property type="match status" value="1"/>
</dbReference>
<evidence type="ECO:0000256" key="2">
    <source>
        <dbReference type="ARBA" id="ARBA00004286"/>
    </source>
</evidence>
<evidence type="ECO:0000256" key="3">
    <source>
        <dbReference type="ARBA" id="ARBA00009253"/>
    </source>
</evidence>
<dbReference type="Gene3D" id="1.10.10.2740">
    <property type="entry name" value="Spt6, Death-like domain"/>
    <property type="match status" value="1"/>
</dbReference>
<dbReference type="InterPro" id="IPR032706">
    <property type="entry name" value="Spt6_HHH"/>
</dbReference>
<evidence type="ECO:0000256" key="6">
    <source>
        <dbReference type="ARBA" id="ARBA00022999"/>
    </source>
</evidence>
<evidence type="ECO:0000256" key="5">
    <source>
        <dbReference type="ARBA" id="ARBA00022454"/>
    </source>
</evidence>
<dbReference type="FunFam" id="3.30.505.10:FF:000056">
    <property type="entry name" value="Transcription elongation factor Spt6"/>
    <property type="match status" value="1"/>
</dbReference>
<feature type="domain" description="S1 motif" evidence="12">
    <location>
        <begin position="1109"/>
        <end position="1181"/>
    </location>
</feature>
<feature type="compositionally biased region" description="Basic and acidic residues" evidence="11">
    <location>
        <begin position="142"/>
        <end position="151"/>
    </location>
</feature>
<dbReference type="CDD" id="cd09928">
    <property type="entry name" value="SH2_Cterm_SPT6_like"/>
    <property type="match status" value="1"/>
</dbReference>
<comment type="function">
    <text evidence="9">Histone H3-H4 chaperone that plays a role in maintenance of chromatin structure during RNA polymerase II transcription elongation thereby repressing transcription initiation from cryptic promoters. Mediates the reassembly of nucleosomes onto the promoters of at least a selected set of genes during repression; the nucleosome reassembly is essential for transcriptional repression. Essential for viability.</text>
</comment>
<dbReference type="InterPro" id="IPR028231">
    <property type="entry name" value="Spt6_YqgF"/>
</dbReference>
<dbReference type="OrthoDB" id="995477at2759"/>
<dbReference type="InterPro" id="IPR003029">
    <property type="entry name" value="S1_domain"/>
</dbReference>
<dbReference type="InterPro" id="IPR017072">
    <property type="entry name" value="TF_Spt6"/>
</dbReference>
<comment type="caution">
    <text evidence="13">The sequence shown here is derived from an EMBL/GenBank/DDBJ whole genome shotgun (WGS) entry which is preliminary data.</text>
</comment>
<evidence type="ECO:0000313" key="13">
    <source>
        <dbReference type="EMBL" id="KAF9454548.1"/>
    </source>
</evidence>
<dbReference type="FunFam" id="1.10.10.2740:FF:000002">
    <property type="entry name" value="Transcription elongation factor Spt6"/>
    <property type="match status" value="1"/>
</dbReference>
<dbReference type="SUPFAM" id="SSF158832">
    <property type="entry name" value="Tex N-terminal region-like"/>
    <property type="match status" value="1"/>
</dbReference>
<evidence type="ECO:0000256" key="11">
    <source>
        <dbReference type="SAM" id="MobiDB-lite"/>
    </source>
</evidence>
<dbReference type="Pfam" id="PF17674">
    <property type="entry name" value="HHH_9"/>
    <property type="match status" value="1"/>
</dbReference>
<dbReference type="GO" id="GO:0031491">
    <property type="term" value="F:nucleosome binding"/>
    <property type="evidence" value="ECO:0007669"/>
    <property type="project" value="TreeGrafter"/>
</dbReference>
<keyword evidence="7 10" id="KW-0804">Transcription</keyword>
<comment type="function">
    <text evidence="10">Plays a role in maintenance of chromatin structure during RNA polymerase II transcription elongation thereby repressing transcription initiation from cryptic promoters. Mediates the reassembly of nucleosomes onto the promoters of at least a selected set of genes during repression; the nucleosome reassembly is essential for transcriptional repression.</text>
</comment>
<dbReference type="InterPro" id="IPR023319">
    <property type="entry name" value="Tex-like_HTH_dom_sf"/>
</dbReference>
<dbReference type="Pfam" id="PF14639">
    <property type="entry name" value="YqgF"/>
    <property type="match status" value="1"/>
</dbReference>
<dbReference type="InterPro" id="IPR049540">
    <property type="entry name" value="Spt6-like_S1"/>
</dbReference>
<evidence type="ECO:0000256" key="7">
    <source>
        <dbReference type="ARBA" id="ARBA00023163"/>
    </source>
</evidence>
<dbReference type="InterPro" id="IPR035420">
    <property type="entry name" value="Spt6_SH2"/>
</dbReference>
<keyword evidence="13" id="KW-0251">Elongation factor</keyword>
<comment type="subcellular location">
    <subcellularLocation>
        <location evidence="2">Chromosome</location>
    </subcellularLocation>
    <subcellularLocation>
        <location evidence="1 10">Nucleus</location>
    </subcellularLocation>
</comment>
<feature type="compositionally biased region" description="Acidic residues" evidence="11">
    <location>
        <begin position="21"/>
        <end position="32"/>
    </location>
</feature>
<reference evidence="13" key="1">
    <citation type="submission" date="2020-11" db="EMBL/GenBank/DDBJ databases">
        <authorList>
            <consortium name="DOE Joint Genome Institute"/>
            <person name="Ahrendt S."/>
            <person name="Riley R."/>
            <person name="Andreopoulos W."/>
            <person name="Labutti K."/>
            <person name="Pangilinan J."/>
            <person name="Ruiz-Duenas F.J."/>
            <person name="Barrasa J.M."/>
            <person name="Sanchez-Garcia M."/>
            <person name="Camarero S."/>
            <person name="Miyauchi S."/>
            <person name="Serrano A."/>
            <person name="Linde D."/>
            <person name="Babiker R."/>
            <person name="Drula E."/>
            <person name="Ayuso-Fernandez I."/>
            <person name="Pacheco R."/>
            <person name="Padilla G."/>
            <person name="Ferreira P."/>
            <person name="Barriuso J."/>
            <person name="Kellner H."/>
            <person name="Castanera R."/>
            <person name="Alfaro M."/>
            <person name="Ramirez L."/>
            <person name="Pisabarro A.G."/>
            <person name="Kuo A."/>
            <person name="Tritt A."/>
            <person name="Lipzen A."/>
            <person name="He G."/>
            <person name="Yan M."/>
            <person name="Ng V."/>
            <person name="Cullen D."/>
            <person name="Martin F."/>
            <person name="Rosso M.-N."/>
            <person name="Henrissat B."/>
            <person name="Hibbett D."/>
            <person name="Martinez A.T."/>
            <person name="Grigoriev I.V."/>
        </authorList>
    </citation>
    <scope>NUCLEOTIDE SEQUENCE</scope>
    <source>
        <strain evidence="13">MF-IS2</strain>
    </source>
</reference>
<dbReference type="GO" id="GO:0003746">
    <property type="term" value="F:translation elongation factor activity"/>
    <property type="evidence" value="ECO:0007669"/>
    <property type="project" value="UniProtKB-KW"/>
</dbReference>
<dbReference type="InterPro" id="IPR010994">
    <property type="entry name" value="RuvA_2-like"/>
</dbReference>
<accession>A0A9P5XNC0</accession>
<dbReference type="GO" id="GO:0008023">
    <property type="term" value="C:transcription elongation factor complex"/>
    <property type="evidence" value="ECO:0007669"/>
    <property type="project" value="TreeGrafter"/>
</dbReference>
<dbReference type="SUPFAM" id="SSF53098">
    <property type="entry name" value="Ribonuclease H-like"/>
    <property type="match status" value="1"/>
</dbReference>
<dbReference type="PANTHER" id="PTHR10145:SF6">
    <property type="entry name" value="TRANSCRIPTION ELONGATION FACTOR SPT6"/>
    <property type="match status" value="1"/>
</dbReference>
<dbReference type="PROSITE" id="PS50126">
    <property type="entry name" value="S1"/>
    <property type="match status" value="1"/>
</dbReference>
<dbReference type="CDD" id="cd09918">
    <property type="entry name" value="SH2_Nterm_SPT6_like"/>
    <property type="match status" value="1"/>
</dbReference>
<evidence type="ECO:0000256" key="8">
    <source>
        <dbReference type="ARBA" id="ARBA00023242"/>
    </source>
</evidence>
<keyword evidence="13" id="KW-0648">Protein biosynthesis</keyword>
<dbReference type="InterPro" id="IPR035018">
    <property type="entry name" value="Spt6_SH2_C"/>
</dbReference>
<dbReference type="InterPro" id="IPR037027">
    <property type="entry name" value="YqgF/RNaseH-like_dom_sf"/>
</dbReference>
<dbReference type="GO" id="GO:0034728">
    <property type="term" value="P:nucleosome organization"/>
    <property type="evidence" value="ECO:0007669"/>
    <property type="project" value="TreeGrafter"/>
</dbReference>
<evidence type="ECO:0000256" key="10">
    <source>
        <dbReference type="PIRNR" id="PIRNR036947"/>
    </source>
</evidence>
<dbReference type="GO" id="GO:0140673">
    <property type="term" value="P:transcription elongation-coupled chromatin remodeling"/>
    <property type="evidence" value="ECO:0007669"/>
    <property type="project" value="InterPro"/>
</dbReference>
<dbReference type="Gene3D" id="1.10.10.650">
    <property type="entry name" value="RuvA domain 2-like"/>
    <property type="match status" value="1"/>
</dbReference>
<dbReference type="PIRSF" id="PIRSF036947">
    <property type="entry name" value="Spt6"/>
    <property type="match status" value="1"/>
</dbReference>
<feature type="compositionally biased region" description="Acidic residues" evidence="11">
    <location>
        <begin position="72"/>
        <end position="84"/>
    </location>
</feature>
<feature type="compositionally biased region" description="Acidic residues" evidence="11">
    <location>
        <begin position="152"/>
        <end position="171"/>
    </location>
</feature>
<comment type="similarity">
    <text evidence="3 10">Belongs to the SPT6 family.</text>
</comment>
<dbReference type="InterPro" id="IPR055179">
    <property type="entry name" value="Tex-like_central_region"/>
</dbReference>
<dbReference type="PANTHER" id="PTHR10145">
    <property type="entry name" value="TRANSCRIPTION ELONGATION FACTOR SPT6"/>
    <property type="match status" value="1"/>
</dbReference>
<evidence type="ECO:0000256" key="1">
    <source>
        <dbReference type="ARBA" id="ARBA00004123"/>
    </source>
</evidence>
<keyword evidence="5" id="KW-0158">Chromosome</keyword>